<dbReference type="EMBL" id="CM042049">
    <property type="protein sequence ID" value="KAI3746603.1"/>
    <property type="molecule type" value="Genomic_DNA"/>
</dbReference>
<accession>A0ACB9DIW8</accession>
<sequence>MRKTAVTTESKVWLQEELKQYFRPEFVNRLDENIVFRQLTKLEVKEIADIMLKEVFERLKGKEIELQVTERFRDRVVKEGYNPSYGARPLRRAIMRLLEEVFERLLGPWPCWNRF</sequence>
<organism evidence="1 2">
    <name type="scientific">Arctium lappa</name>
    <name type="common">Greater burdock</name>
    <name type="synonym">Lappa major</name>
    <dbReference type="NCBI Taxonomy" id="4217"/>
    <lineage>
        <taxon>Eukaryota</taxon>
        <taxon>Viridiplantae</taxon>
        <taxon>Streptophyta</taxon>
        <taxon>Embryophyta</taxon>
        <taxon>Tracheophyta</taxon>
        <taxon>Spermatophyta</taxon>
        <taxon>Magnoliopsida</taxon>
        <taxon>eudicotyledons</taxon>
        <taxon>Gunneridae</taxon>
        <taxon>Pentapetalae</taxon>
        <taxon>asterids</taxon>
        <taxon>campanulids</taxon>
        <taxon>Asterales</taxon>
        <taxon>Asteraceae</taxon>
        <taxon>Carduoideae</taxon>
        <taxon>Cardueae</taxon>
        <taxon>Arctiinae</taxon>
        <taxon>Arctium</taxon>
    </lineage>
</organism>
<dbReference type="Proteomes" id="UP001055879">
    <property type="component" value="Linkage Group LG03"/>
</dbReference>
<keyword evidence="2" id="KW-1185">Reference proteome</keyword>
<comment type="caution">
    <text evidence="1">The sequence shown here is derived from an EMBL/GenBank/DDBJ whole genome shotgun (WGS) entry which is preliminary data.</text>
</comment>
<evidence type="ECO:0000313" key="2">
    <source>
        <dbReference type="Proteomes" id="UP001055879"/>
    </source>
</evidence>
<name>A0ACB9DIW8_ARCLA</name>
<proteinExistence type="predicted"/>
<reference evidence="2" key="1">
    <citation type="journal article" date="2022" name="Mol. Ecol. Resour.">
        <title>The genomes of chicory, endive, great burdock and yacon provide insights into Asteraceae palaeo-polyploidization history and plant inulin production.</title>
        <authorList>
            <person name="Fan W."/>
            <person name="Wang S."/>
            <person name="Wang H."/>
            <person name="Wang A."/>
            <person name="Jiang F."/>
            <person name="Liu H."/>
            <person name="Zhao H."/>
            <person name="Xu D."/>
            <person name="Zhang Y."/>
        </authorList>
    </citation>
    <scope>NUCLEOTIDE SEQUENCE [LARGE SCALE GENOMIC DNA]</scope>
    <source>
        <strain evidence="2">cv. Niubang</strain>
    </source>
</reference>
<evidence type="ECO:0000313" key="1">
    <source>
        <dbReference type="EMBL" id="KAI3746603.1"/>
    </source>
</evidence>
<gene>
    <name evidence="1" type="ORF">L6452_09040</name>
</gene>
<protein>
    <submittedName>
        <fullName evidence="1">Uncharacterized protein</fullName>
    </submittedName>
</protein>
<reference evidence="1 2" key="2">
    <citation type="journal article" date="2022" name="Mol. Ecol. Resour.">
        <title>The genomes of chicory, endive, great burdock and yacon provide insights into Asteraceae paleo-polyploidization history and plant inulin production.</title>
        <authorList>
            <person name="Fan W."/>
            <person name="Wang S."/>
            <person name="Wang H."/>
            <person name="Wang A."/>
            <person name="Jiang F."/>
            <person name="Liu H."/>
            <person name="Zhao H."/>
            <person name="Xu D."/>
            <person name="Zhang Y."/>
        </authorList>
    </citation>
    <scope>NUCLEOTIDE SEQUENCE [LARGE SCALE GENOMIC DNA]</scope>
    <source>
        <strain evidence="2">cv. Niubang</strain>
    </source>
</reference>